<organism evidence="2 3">
    <name type="scientific">Paenibacillus jilunlii</name>
    <dbReference type="NCBI Taxonomy" id="682956"/>
    <lineage>
        <taxon>Bacteria</taxon>
        <taxon>Bacillati</taxon>
        <taxon>Bacillota</taxon>
        <taxon>Bacilli</taxon>
        <taxon>Bacillales</taxon>
        <taxon>Paenibacillaceae</taxon>
        <taxon>Paenibacillus</taxon>
    </lineage>
</organism>
<protein>
    <submittedName>
        <fullName evidence="2">Uncharacterized protein</fullName>
    </submittedName>
</protein>
<evidence type="ECO:0000313" key="2">
    <source>
        <dbReference type="EMBL" id="SDM64523.1"/>
    </source>
</evidence>
<feature type="region of interest" description="Disordered" evidence="1">
    <location>
        <begin position="123"/>
        <end position="167"/>
    </location>
</feature>
<accession>A0A1G9UXC0</accession>
<proteinExistence type="predicted"/>
<dbReference type="Proteomes" id="UP000182783">
    <property type="component" value="Unassembled WGS sequence"/>
</dbReference>
<sequence length="167" mass="17999">MLANSRAKGNPYFPKQIPVHLRTAFRMRLLTALWGATHQHYPVIYTSGQSATHSFALFSNSSTSILSETHPSASCSRLIHQHHTDSLVSRISRLIPLTGYVRGLFSNRPGCLIAPAELLPPKEPAQAPFPLQSPFPTAALPQGRADRPVTAECQSSSSSNGPSGSAD</sequence>
<name>A0A1G9UXC0_9BACL</name>
<feature type="compositionally biased region" description="Low complexity" evidence="1">
    <location>
        <begin position="155"/>
        <end position="167"/>
    </location>
</feature>
<reference evidence="2 3" key="1">
    <citation type="submission" date="2016-10" db="EMBL/GenBank/DDBJ databases">
        <authorList>
            <person name="de Groot N.N."/>
        </authorList>
    </citation>
    <scope>NUCLEOTIDE SEQUENCE [LARGE SCALE GENOMIC DNA]</scope>
    <source>
        <strain evidence="2 3">CGMCC 1.10239</strain>
    </source>
</reference>
<evidence type="ECO:0000256" key="1">
    <source>
        <dbReference type="SAM" id="MobiDB-lite"/>
    </source>
</evidence>
<gene>
    <name evidence="2" type="ORF">SAMN05216191_115110</name>
</gene>
<dbReference type="AlphaFoldDB" id="A0A1G9UXC0"/>
<evidence type="ECO:0000313" key="3">
    <source>
        <dbReference type="Proteomes" id="UP000182783"/>
    </source>
</evidence>
<dbReference type="EMBL" id="FNGM01000015">
    <property type="protein sequence ID" value="SDM64523.1"/>
    <property type="molecule type" value="Genomic_DNA"/>
</dbReference>